<evidence type="ECO:0000313" key="3">
    <source>
        <dbReference type="Proteomes" id="UP000765509"/>
    </source>
</evidence>
<gene>
    <name evidence="2" type="ORF">O181_079165</name>
</gene>
<evidence type="ECO:0000313" key="2">
    <source>
        <dbReference type="EMBL" id="MBW0539450.1"/>
    </source>
</evidence>
<keyword evidence="3" id="KW-1185">Reference proteome</keyword>
<accession>A0A9Q3FKW5</accession>
<name>A0A9Q3FKW5_9BASI</name>
<comment type="caution">
    <text evidence="2">The sequence shown here is derived from an EMBL/GenBank/DDBJ whole genome shotgun (WGS) entry which is preliminary data.</text>
</comment>
<dbReference type="Proteomes" id="UP000765509">
    <property type="component" value="Unassembled WGS sequence"/>
</dbReference>
<protein>
    <submittedName>
        <fullName evidence="2">Uncharacterized protein</fullName>
    </submittedName>
</protein>
<proteinExistence type="predicted"/>
<reference evidence="2" key="1">
    <citation type="submission" date="2021-03" db="EMBL/GenBank/DDBJ databases">
        <title>Draft genome sequence of rust myrtle Austropuccinia psidii MF-1, a brazilian biotype.</title>
        <authorList>
            <person name="Quecine M.C."/>
            <person name="Pachon D.M.R."/>
            <person name="Bonatelli M.L."/>
            <person name="Correr F.H."/>
            <person name="Franceschini L.M."/>
            <person name="Leite T.F."/>
            <person name="Margarido G.R.A."/>
            <person name="Almeida C.A."/>
            <person name="Ferrarezi J.A."/>
            <person name="Labate C.A."/>
        </authorList>
    </citation>
    <scope>NUCLEOTIDE SEQUENCE</scope>
    <source>
        <strain evidence="2">MF-1</strain>
    </source>
</reference>
<dbReference type="AlphaFoldDB" id="A0A9Q3FKW5"/>
<dbReference type="EMBL" id="AVOT02044071">
    <property type="protein sequence ID" value="MBW0539450.1"/>
    <property type="molecule type" value="Genomic_DNA"/>
</dbReference>
<evidence type="ECO:0000256" key="1">
    <source>
        <dbReference type="SAM" id="MobiDB-lite"/>
    </source>
</evidence>
<organism evidence="2 3">
    <name type="scientific">Austropuccinia psidii MF-1</name>
    <dbReference type="NCBI Taxonomy" id="1389203"/>
    <lineage>
        <taxon>Eukaryota</taxon>
        <taxon>Fungi</taxon>
        <taxon>Dikarya</taxon>
        <taxon>Basidiomycota</taxon>
        <taxon>Pucciniomycotina</taxon>
        <taxon>Pucciniomycetes</taxon>
        <taxon>Pucciniales</taxon>
        <taxon>Sphaerophragmiaceae</taxon>
        <taxon>Austropuccinia</taxon>
    </lineage>
</organism>
<sequence length="137" mass="14992">MILSTAEWRKNNPPPPKKVPKTAPVAHSINSNIKKQPQTARATGCHGKCVSDGHNHYGVTEKGGNQIKISEIIYDILDGIPNLYIASNDVQSHISDKNPSIFNNLKTNDLSLSQIKEKVSRTSKASNNDSTFGNKIN</sequence>
<feature type="region of interest" description="Disordered" evidence="1">
    <location>
        <begin position="1"/>
        <end position="23"/>
    </location>
</feature>